<dbReference type="InterPro" id="IPR029021">
    <property type="entry name" value="Prot-tyrosine_phosphatase-like"/>
</dbReference>
<accession>A0A6J7E7Y7</accession>
<dbReference type="EMBL" id="CAFBLQ010000132">
    <property type="protein sequence ID" value="CAB4878681.1"/>
    <property type="molecule type" value="Genomic_DNA"/>
</dbReference>
<evidence type="ECO:0000259" key="1">
    <source>
        <dbReference type="PROSITE" id="PS50056"/>
    </source>
</evidence>
<feature type="domain" description="Tyrosine specific protein phosphatases" evidence="1">
    <location>
        <begin position="108"/>
        <end position="144"/>
    </location>
</feature>
<name>A0A6J7E7Y7_9ZZZZ</name>
<dbReference type="InterPro" id="IPR000387">
    <property type="entry name" value="Tyr_Pase_dom"/>
</dbReference>
<dbReference type="InterPro" id="IPR016130">
    <property type="entry name" value="Tyr_Pase_AS"/>
</dbReference>
<protein>
    <submittedName>
        <fullName evidence="2">Unannotated protein</fullName>
    </submittedName>
</protein>
<dbReference type="SUPFAM" id="SSF52799">
    <property type="entry name" value="(Phosphotyrosine protein) phosphatases II"/>
    <property type="match status" value="1"/>
</dbReference>
<dbReference type="AlphaFoldDB" id="A0A6J7E7Y7"/>
<dbReference type="PANTHER" id="PTHR31126">
    <property type="entry name" value="TYROSINE-PROTEIN PHOSPHATASE"/>
    <property type="match status" value="1"/>
</dbReference>
<gene>
    <name evidence="2" type="ORF">UFOPK3423_01153</name>
</gene>
<dbReference type="PROSITE" id="PS50056">
    <property type="entry name" value="TYR_PHOSPHATASE_2"/>
    <property type="match status" value="1"/>
</dbReference>
<dbReference type="GO" id="GO:0004721">
    <property type="term" value="F:phosphoprotein phosphatase activity"/>
    <property type="evidence" value="ECO:0007669"/>
    <property type="project" value="InterPro"/>
</dbReference>
<organism evidence="2">
    <name type="scientific">freshwater metagenome</name>
    <dbReference type="NCBI Taxonomy" id="449393"/>
    <lineage>
        <taxon>unclassified sequences</taxon>
        <taxon>metagenomes</taxon>
        <taxon>ecological metagenomes</taxon>
    </lineage>
</organism>
<sequence>MTATPANLRDVGGLPVEGGGIVRSGVLLRSDAPYHGDHPPQIGAWPPRTVIDLRAAEEAPSGHPLAEEHGATVIGLSLHDSAGIAGVHLLPSGNAAFEEIYAGMLANGDVLAKIAEIVAVEPGPVLIHCTVGKDRTGVAIAVLLSAIGVPRDAVIADYLLTEQNMDGVVDRLRLTFADHPEIDIDAIVRERADLLEASPEGLAAALDAMELRHGGASGLLLEAGLEDDVLESLRQRLVEPA</sequence>
<dbReference type="PROSITE" id="PS00383">
    <property type="entry name" value="TYR_PHOSPHATASE_1"/>
    <property type="match status" value="1"/>
</dbReference>
<dbReference type="InterPro" id="IPR026893">
    <property type="entry name" value="Tyr/Ser_Pase_IphP-type"/>
</dbReference>
<evidence type="ECO:0000313" key="2">
    <source>
        <dbReference type="EMBL" id="CAB4878681.1"/>
    </source>
</evidence>
<proteinExistence type="predicted"/>
<dbReference type="Pfam" id="PF13350">
    <property type="entry name" value="Y_phosphatase3"/>
    <property type="match status" value="1"/>
</dbReference>
<reference evidence="2" key="1">
    <citation type="submission" date="2020-05" db="EMBL/GenBank/DDBJ databases">
        <authorList>
            <person name="Chiriac C."/>
            <person name="Salcher M."/>
            <person name="Ghai R."/>
            <person name="Kavagutti S V."/>
        </authorList>
    </citation>
    <scope>NUCLEOTIDE SEQUENCE</scope>
</reference>
<dbReference type="Gene3D" id="3.90.190.10">
    <property type="entry name" value="Protein tyrosine phosphatase superfamily"/>
    <property type="match status" value="1"/>
</dbReference>
<dbReference type="PANTHER" id="PTHR31126:SF1">
    <property type="entry name" value="TYROSINE SPECIFIC PROTEIN PHOSPHATASES DOMAIN-CONTAINING PROTEIN"/>
    <property type="match status" value="1"/>
</dbReference>